<dbReference type="PANTHER" id="PTHR43384">
    <property type="entry name" value="SEPTUM SITE-DETERMINING PROTEIN MIND HOMOLOG, CHLOROPLASTIC-RELATED"/>
    <property type="match status" value="1"/>
</dbReference>
<dbReference type="InterPro" id="IPR050625">
    <property type="entry name" value="ParA/MinD_ATPase"/>
</dbReference>
<accession>A0A6B3TMB5</accession>
<dbReference type="Pfam" id="PF10609">
    <property type="entry name" value="ParA"/>
    <property type="match status" value="1"/>
</dbReference>
<keyword evidence="4" id="KW-1185">Reference proteome</keyword>
<dbReference type="InterPro" id="IPR027417">
    <property type="entry name" value="P-loop_NTPase"/>
</dbReference>
<dbReference type="GO" id="GO:0005829">
    <property type="term" value="C:cytosol"/>
    <property type="evidence" value="ECO:0007669"/>
    <property type="project" value="TreeGrafter"/>
</dbReference>
<dbReference type="GO" id="GO:0016887">
    <property type="term" value="F:ATP hydrolysis activity"/>
    <property type="evidence" value="ECO:0007669"/>
    <property type="project" value="TreeGrafter"/>
</dbReference>
<reference evidence="3" key="1">
    <citation type="submission" date="2020-02" db="EMBL/GenBank/DDBJ databases">
        <title>Bacillus sedimentmangrovi sp. nov., isolated from sediment of the mangrove ecosystem.</title>
        <authorList>
            <person name="Liu G."/>
        </authorList>
    </citation>
    <scope>NUCLEOTIDE SEQUENCE [LARGE SCALE GENOMIC DNA]</scope>
    <source>
        <strain evidence="3">SgZ-7</strain>
    </source>
</reference>
<keyword evidence="2" id="KW-0067">ATP-binding</keyword>
<dbReference type="AlphaFoldDB" id="A0A6B3TMB5"/>
<dbReference type="Proteomes" id="UP000481621">
    <property type="component" value="Unassembled WGS sequence"/>
</dbReference>
<evidence type="ECO:0000256" key="2">
    <source>
        <dbReference type="ARBA" id="ARBA00022840"/>
    </source>
</evidence>
<dbReference type="Gene3D" id="3.40.50.300">
    <property type="entry name" value="P-loop containing nucleotide triphosphate hydrolases"/>
    <property type="match status" value="1"/>
</dbReference>
<dbReference type="GO" id="GO:0005524">
    <property type="term" value="F:ATP binding"/>
    <property type="evidence" value="ECO:0007669"/>
    <property type="project" value="UniProtKB-KW"/>
</dbReference>
<organism evidence="3 4">
    <name type="scientific">Neobacillus thermocopriae</name>
    <dbReference type="NCBI Taxonomy" id="1215031"/>
    <lineage>
        <taxon>Bacteria</taxon>
        <taxon>Bacillati</taxon>
        <taxon>Bacillota</taxon>
        <taxon>Bacilli</taxon>
        <taxon>Bacillales</taxon>
        <taxon>Bacillaceae</taxon>
        <taxon>Neobacillus</taxon>
    </lineage>
</organism>
<evidence type="ECO:0000256" key="1">
    <source>
        <dbReference type="ARBA" id="ARBA00022741"/>
    </source>
</evidence>
<dbReference type="CDD" id="cd02038">
    <property type="entry name" value="FlhG-like"/>
    <property type="match status" value="1"/>
</dbReference>
<keyword evidence="1" id="KW-0547">Nucleotide-binding</keyword>
<gene>
    <name evidence="3" type="ORF">G4Z05_03905</name>
</gene>
<proteinExistence type="predicted"/>
<protein>
    <submittedName>
        <fullName evidence="3">MinD/ParA family protein</fullName>
    </submittedName>
</protein>
<dbReference type="InterPro" id="IPR033875">
    <property type="entry name" value="FlhG"/>
</dbReference>
<evidence type="ECO:0000313" key="4">
    <source>
        <dbReference type="Proteomes" id="UP000481621"/>
    </source>
</evidence>
<dbReference type="GO" id="GO:0051782">
    <property type="term" value="P:negative regulation of cell division"/>
    <property type="evidence" value="ECO:0007669"/>
    <property type="project" value="TreeGrafter"/>
</dbReference>
<dbReference type="GO" id="GO:0009898">
    <property type="term" value="C:cytoplasmic side of plasma membrane"/>
    <property type="evidence" value="ECO:0007669"/>
    <property type="project" value="TreeGrafter"/>
</dbReference>
<comment type="caution">
    <text evidence="3">The sequence shown here is derived from an EMBL/GenBank/DDBJ whole genome shotgun (WGS) entry which is preliminary data.</text>
</comment>
<name>A0A6B3TMB5_9BACI</name>
<dbReference type="PIRSF" id="PIRSF003092">
    <property type="entry name" value="MinD"/>
    <property type="match status" value="1"/>
</dbReference>
<dbReference type="SUPFAM" id="SSF52540">
    <property type="entry name" value="P-loop containing nucleoside triphosphate hydrolases"/>
    <property type="match status" value="1"/>
</dbReference>
<dbReference type="EMBL" id="JAAIUV010000004">
    <property type="protein sequence ID" value="NEX78033.1"/>
    <property type="molecule type" value="Genomic_DNA"/>
</dbReference>
<dbReference type="InterPro" id="IPR025501">
    <property type="entry name" value="MinD_FleN"/>
</dbReference>
<dbReference type="PANTHER" id="PTHR43384:SF4">
    <property type="entry name" value="CELLULOSE BIOSYNTHESIS PROTEIN BCSQ-RELATED"/>
    <property type="match status" value="1"/>
</dbReference>
<dbReference type="RefSeq" id="WP_163250563.1">
    <property type="nucleotide sequence ID" value="NZ_JAAIUV010000004.1"/>
</dbReference>
<sequence length="294" mass="33289">MDQAQSLREYMNRFNESHETKHSSRLITITSGKGGVGKSNFTLNFALALRETGKKVIILDLDLSTANINILMGVNPRFTLADVLHQRKSMLEILEKGTGGIEYLLCGFELEELLKFDQNMLLFFWKQLQVLQSYADYILLDTGAGISKENIDFIMASDETILVTTPEPTAIADSYAVLKAVHQSTKQPPNFRLVVNRAHTYQEAVETSRALKNAANKFLKMKLMTLGFLMEDPYVQKAVRLQTPFYLAYPKCEATRSIKQILYSYTPEWGQTHQAPIKGIKGFFEKILSLGKMT</sequence>
<dbReference type="InterPro" id="IPR033756">
    <property type="entry name" value="YlxH/NBP35"/>
</dbReference>
<evidence type="ECO:0000313" key="3">
    <source>
        <dbReference type="EMBL" id="NEX78033.1"/>
    </source>
</evidence>